<name>A0A1J1J866_9DIPT</name>
<accession>A0A1J1J866</accession>
<gene>
    <name evidence="1" type="ORF">CLUMA_CG021110</name>
</gene>
<dbReference type="Proteomes" id="UP000183832">
    <property type="component" value="Unassembled WGS sequence"/>
</dbReference>
<proteinExistence type="predicted"/>
<keyword evidence="2" id="KW-1185">Reference proteome</keyword>
<organism evidence="1 2">
    <name type="scientific">Clunio marinus</name>
    <dbReference type="NCBI Taxonomy" id="568069"/>
    <lineage>
        <taxon>Eukaryota</taxon>
        <taxon>Metazoa</taxon>
        <taxon>Ecdysozoa</taxon>
        <taxon>Arthropoda</taxon>
        <taxon>Hexapoda</taxon>
        <taxon>Insecta</taxon>
        <taxon>Pterygota</taxon>
        <taxon>Neoptera</taxon>
        <taxon>Endopterygota</taxon>
        <taxon>Diptera</taxon>
        <taxon>Nematocera</taxon>
        <taxon>Chironomoidea</taxon>
        <taxon>Chironomidae</taxon>
        <taxon>Clunio</taxon>
    </lineage>
</organism>
<evidence type="ECO:0000313" key="2">
    <source>
        <dbReference type="Proteomes" id="UP000183832"/>
    </source>
</evidence>
<dbReference type="EMBL" id="CVRI01000074">
    <property type="protein sequence ID" value="CRL07964.1"/>
    <property type="molecule type" value="Genomic_DNA"/>
</dbReference>
<dbReference type="AlphaFoldDB" id="A0A1J1J866"/>
<reference evidence="1 2" key="1">
    <citation type="submission" date="2015-04" db="EMBL/GenBank/DDBJ databases">
        <authorList>
            <person name="Syromyatnikov M.Y."/>
            <person name="Popov V.N."/>
        </authorList>
    </citation>
    <scope>NUCLEOTIDE SEQUENCE [LARGE SCALE GENOMIC DNA]</scope>
</reference>
<protein>
    <submittedName>
        <fullName evidence="1">CLUMA_CG021110, isoform A</fullName>
    </submittedName>
</protein>
<sequence>MFKITNTESCLIIHLLCQKPWQKEVELRRICFSLNGNEIRNNENTKKKGIQVNTDRKVLKVLPKVP</sequence>
<evidence type="ECO:0000313" key="1">
    <source>
        <dbReference type="EMBL" id="CRL07964.1"/>
    </source>
</evidence>